<evidence type="ECO:0000313" key="3">
    <source>
        <dbReference type="Proteomes" id="UP000002668"/>
    </source>
</evidence>
<gene>
    <name evidence="2" type="ORF">LEMA_P080030.1</name>
</gene>
<accession>E5A566</accession>
<keyword evidence="3" id="KW-1185">Reference proteome</keyword>
<protein>
    <submittedName>
        <fullName evidence="2">Predicted protein</fullName>
    </submittedName>
</protein>
<dbReference type="EMBL" id="FP929134">
    <property type="protein sequence ID" value="CBX98764.1"/>
    <property type="molecule type" value="Genomic_DNA"/>
</dbReference>
<dbReference type="InParanoid" id="E5A566"/>
<dbReference type="Proteomes" id="UP000002668">
    <property type="component" value="Genome"/>
</dbReference>
<evidence type="ECO:0000256" key="1">
    <source>
        <dbReference type="SAM" id="MobiDB-lite"/>
    </source>
</evidence>
<proteinExistence type="predicted"/>
<evidence type="ECO:0000313" key="2">
    <source>
        <dbReference type="EMBL" id="CBX98764.1"/>
    </source>
</evidence>
<reference evidence="3" key="1">
    <citation type="journal article" date="2011" name="Nat. Commun.">
        <title>Effector diversification within compartments of the Leptosphaeria maculans genome affected by Repeat-Induced Point mutations.</title>
        <authorList>
            <person name="Rouxel T."/>
            <person name="Grandaubert J."/>
            <person name="Hane J.K."/>
            <person name="Hoede C."/>
            <person name="van de Wouw A.P."/>
            <person name="Couloux A."/>
            <person name="Dominguez V."/>
            <person name="Anthouard V."/>
            <person name="Bally P."/>
            <person name="Bourras S."/>
            <person name="Cozijnsen A.J."/>
            <person name="Ciuffetti L.M."/>
            <person name="Degrave A."/>
            <person name="Dilmaghani A."/>
            <person name="Duret L."/>
            <person name="Fudal I."/>
            <person name="Goodwin S.B."/>
            <person name="Gout L."/>
            <person name="Glaser N."/>
            <person name="Linglin J."/>
            <person name="Kema G.H.J."/>
            <person name="Lapalu N."/>
            <person name="Lawrence C.B."/>
            <person name="May K."/>
            <person name="Meyer M."/>
            <person name="Ollivier B."/>
            <person name="Poulain J."/>
            <person name="Schoch C.L."/>
            <person name="Simon A."/>
            <person name="Spatafora J.W."/>
            <person name="Stachowiak A."/>
            <person name="Turgeon B.G."/>
            <person name="Tyler B.M."/>
            <person name="Vincent D."/>
            <person name="Weissenbach J."/>
            <person name="Amselem J."/>
            <person name="Quesneville H."/>
            <person name="Oliver R.P."/>
            <person name="Wincker P."/>
            <person name="Balesdent M.-H."/>
            <person name="Howlett B.J."/>
        </authorList>
    </citation>
    <scope>NUCLEOTIDE SEQUENCE [LARGE SCALE GENOMIC DNA]</scope>
    <source>
        <strain evidence="3">JN3 / isolate v23.1.3 / race Av1-4-5-6-7-8</strain>
    </source>
</reference>
<dbReference type="AlphaFoldDB" id="E5A566"/>
<feature type="region of interest" description="Disordered" evidence="1">
    <location>
        <begin position="15"/>
        <end position="51"/>
    </location>
</feature>
<name>E5A566_LEPMJ</name>
<organism evidence="3">
    <name type="scientific">Leptosphaeria maculans (strain JN3 / isolate v23.1.3 / race Av1-4-5-6-7-8)</name>
    <name type="common">Blackleg fungus</name>
    <name type="synonym">Phoma lingam</name>
    <dbReference type="NCBI Taxonomy" id="985895"/>
    <lineage>
        <taxon>Eukaryota</taxon>
        <taxon>Fungi</taxon>
        <taxon>Dikarya</taxon>
        <taxon>Ascomycota</taxon>
        <taxon>Pezizomycotina</taxon>
        <taxon>Dothideomycetes</taxon>
        <taxon>Pleosporomycetidae</taxon>
        <taxon>Pleosporales</taxon>
        <taxon>Pleosporineae</taxon>
        <taxon>Leptosphaeriaceae</taxon>
        <taxon>Plenodomus</taxon>
        <taxon>Plenodomus lingam/Leptosphaeria maculans species complex</taxon>
    </lineage>
</organism>
<sequence length="51" mass="6005">MYAVKVQDTVWTLESGNHNHSVDPMTSWPKQTSRPPNRFGLQREYTVKRTE</sequence>
<dbReference type="VEuPathDB" id="FungiDB:LEMA_P080030.1"/>
<dbReference type="HOGENOM" id="CLU_3106852_0_0_1"/>